<keyword evidence="2" id="KW-0238">DNA-binding</keyword>
<evidence type="ECO:0000259" key="4">
    <source>
        <dbReference type="PROSITE" id="PS01124"/>
    </source>
</evidence>
<keyword evidence="1" id="KW-0805">Transcription regulation</keyword>
<comment type="caution">
    <text evidence="5">The sequence shown here is derived from an EMBL/GenBank/DDBJ whole genome shotgun (WGS) entry which is preliminary data.</text>
</comment>
<evidence type="ECO:0000256" key="3">
    <source>
        <dbReference type="ARBA" id="ARBA00023163"/>
    </source>
</evidence>
<dbReference type="PROSITE" id="PS01124">
    <property type="entry name" value="HTH_ARAC_FAMILY_2"/>
    <property type="match status" value="1"/>
</dbReference>
<dbReference type="PRINTS" id="PR00032">
    <property type="entry name" value="HTHARAC"/>
</dbReference>
<dbReference type="Gene3D" id="1.10.10.60">
    <property type="entry name" value="Homeodomain-like"/>
    <property type="match status" value="1"/>
</dbReference>
<accession>A0A8J2XU64</accession>
<dbReference type="PANTHER" id="PTHR43280">
    <property type="entry name" value="ARAC-FAMILY TRANSCRIPTIONAL REGULATOR"/>
    <property type="match status" value="1"/>
</dbReference>
<dbReference type="InterPro" id="IPR009057">
    <property type="entry name" value="Homeodomain-like_sf"/>
</dbReference>
<evidence type="ECO:0000256" key="2">
    <source>
        <dbReference type="ARBA" id="ARBA00023125"/>
    </source>
</evidence>
<dbReference type="InterPro" id="IPR018060">
    <property type="entry name" value="HTH_AraC"/>
</dbReference>
<feature type="domain" description="HTH araC/xylS-type" evidence="4">
    <location>
        <begin position="110"/>
        <end position="208"/>
    </location>
</feature>
<organism evidence="5 6">
    <name type="scientific">Puia dinghuensis</name>
    <dbReference type="NCBI Taxonomy" id="1792502"/>
    <lineage>
        <taxon>Bacteria</taxon>
        <taxon>Pseudomonadati</taxon>
        <taxon>Bacteroidota</taxon>
        <taxon>Chitinophagia</taxon>
        <taxon>Chitinophagales</taxon>
        <taxon>Chitinophagaceae</taxon>
        <taxon>Puia</taxon>
    </lineage>
</organism>
<sequence>MIRSKGEFKGILIQFTPSFFCLFKHRQDVSCNGVLFNNLYDTPLVRLTPAEADAQVMLTKQMRDEMNGHSDPDQDVLISYLKIFLINASRIKIDQQKEAVETQAAAPLATALKEEIEVHFRKIHNASGYAGLLHSTTSTLNRLSKLHFKKTLTNLIADRLIIEAKRELYLTAKPVKEIAFELGYDDEFYFSRFFRRQTGISPQTFRNTIGLYPAKTGGY</sequence>
<dbReference type="GO" id="GO:0043565">
    <property type="term" value="F:sequence-specific DNA binding"/>
    <property type="evidence" value="ECO:0007669"/>
    <property type="project" value="InterPro"/>
</dbReference>
<dbReference type="GO" id="GO:0003700">
    <property type="term" value="F:DNA-binding transcription factor activity"/>
    <property type="evidence" value="ECO:0007669"/>
    <property type="project" value="InterPro"/>
</dbReference>
<protein>
    <recommendedName>
        <fullName evidence="4">HTH araC/xylS-type domain-containing protein</fullName>
    </recommendedName>
</protein>
<dbReference type="Proteomes" id="UP000607559">
    <property type="component" value="Unassembled WGS sequence"/>
</dbReference>
<evidence type="ECO:0000313" key="5">
    <source>
        <dbReference type="EMBL" id="GGB05309.1"/>
    </source>
</evidence>
<proteinExistence type="predicted"/>
<dbReference type="InterPro" id="IPR020449">
    <property type="entry name" value="Tscrpt_reg_AraC-type_HTH"/>
</dbReference>
<dbReference type="PANTHER" id="PTHR43280:SF32">
    <property type="entry name" value="TRANSCRIPTIONAL REGULATORY PROTEIN"/>
    <property type="match status" value="1"/>
</dbReference>
<evidence type="ECO:0000256" key="1">
    <source>
        <dbReference type="ARBA" id="ARBA00023015"/>
    </source>
</evidence>
<dbReference type="SMART" id="SM00342">
    <property type="entry name" value="HTH_ARAC"/>
    <property type="match status" value="1"/>
</dbReference>
<reference evidence="5" key="1">
    <citation type="journal article" date="2014" name="Int. J. Syst. Evol. Microbiol.">
        <title>Complete genome sequence of Corynebacterium casei LMG S-19264T (=DSM 44701T), isolated from a smear-ripened cheese.</title>
        <authorList>
            <consortium name="US DOE Joint Genome Institute (JGI-PGF)"/>
            <person name="Walter F."/>
            <person name="Albersmeier A."/>
            <person name="Kalinowski J."/>
            <person name="Ruckert C."/>
        </authorList>
    </citation>
    <scope>NUCLEOTIDE SEQUENCE</scope>
    <source>
        <strain evidence="5">CGMCC 1.15448</strain>
    </source>
</reference>
<gene>
    <name evidence="5" type="ORF">GCM10011511_30820</name>
</gene>
<keyword evidence="3" id="KW-0804">Transcription</keyword>
<dbReference type="EMBL" id="BMJC01000003">
    <property type="protein sequence ID" value="GGB05309.1"/>
    <property type="molecule type" value="Genomic_DNA"/>
</dbReference>
<keyword evidence="6" id="KW-1185">Reference proteome</keyword>
<name>A0A8J2XU64_9BACT</name>
<dbReference type="SUPFAM" id="SSF46689">
    <property type="entry name" value="Homeodomain-like"/>
    <property type="match status" value="1"/>
</dbReference>
<dbReference type="AlphaFoldDB" id="A0A8J2XU64"/>
<reference evidence="5" key="2">
    <citation type="submission" date="2020-09" db="EMBL/GenBank/DDBJ databases">
        <authorList>
            <person name="Sun Q."/>
            <person name="Zhou Y."/>
        </authorList>
    </citation>
    <scope>NUCLEOTIDE SEQUENCE</scope>
    <source>
        <strain evidence="5">CGMCC 1.15448</strain>
    </source>
</reference>
<dbReference type="Pfam" id="PF12833">
    <property type="entry name" value="HTH_18"/>
    <property type="match status" value="1"/>
</dbReference>
<evidence type="ECO:0000313" key="6">
    <source>
        <dbReference type="Proteomes" id="UP000607559"/>
    </source>
</evidence>